<keyword evidence="1" id="KW-0732">Signal</keyword>
<feature type="chain" id="PRO_5024988674" evidence="1">
    <location>
        <begin position="23"/>
        <end position="357"/>
    </location>
</feature>
<protein>
    <submittedName>
        <fullName evidence="2">Uncharacterized protein</fullName>
    </submittedName>
</protein>
<dbReference type="SUPFAM" id="SSF49401">
    <property type="entry name" value="Bacterial adhesins"/>
    <property type="match status" value="1"/>
</dbReference>
<gene>
    <name evidence="2" type="ORF">DOI44_27640</name>
</gene>
<evidence type="ECO:0000256" key="1">
    <source>
        <dbReference type="SAM" id="SignalP"/>
    </source>
</evidence>
<organism evidence="2">
    <name type="scientific">Salmonella enterica subsp. enterica serovar Panama</name>
    <dbReference type="NCBI Taxonomy" id="29472"/>
    <lineage>
        <taxon>Bacteria</taxon>
        <taxon>Pseudomonadati</taxon>
        <taxon>Pseudomonadota</taxon>
        <taxon>Gammaproteobacteria</taxon>
        <taxon>Enterobacterales</taxon>
        <taxon>Enterobacteriaceae</taxon>
        <taxon>Salmonella</taxon>
    </lineage>
</organism>
<comment type="caution">
    <text evidence="2">The sequence shown here is derived from an EMBL/GenBank/DDBJ whole genome shotgun (WGS) entry which is preliminary data.</text>
</comment>
<dbReference type="InterPro" id="IPR008966">
    <property type="entry name" value="Adhesion_dom_sf"/>
</dbReference>
<sequence length="357" mass="38403">MKRLLNGILAILFLVASFPSMATGSLADSKCHVTSGTILLKNINLKLENIHTGTLLHSSQPYSVNYACYLYPSFGTNYVPTLRFTSEFGQAIRKLSDAGLGMNMTIQEDGQTQRDIPWSEIKKATGGVVLKSFGAAMSTKYPPDEPDGATVIKRHATITLELFVVTEFVQNKMLILDIPAIPAFNIVTTGNGAGGYGAAAYTGAFSIRFLPDNLGKVTVSPSVVRLGHFYTSRNELFKTAEFKVQASQKNGASTPFSVPLLISFNPSVNMTLLDETSVRLVNNGDSAGNGLKLSVRDENGNMVKFNTPVTMDTIHIGYSGSLGNVTKVYTAVVQNIPGETVKTGNFSASMSVIVTYN</sequence>
<dbReference type="EMBL" id="AAGTPA010000073">
    <property type="protein sequence ID" value="EBR8436652.1"/>
    <property type="molecule type" value="Genomic_DNA"/>
</dbReference>
<dbReference type="GO" id="GO:0007155">
    <property type="term" value="P:cell adhesion"/>
    <property type="evidence" value="ECO:0007669"/>
    <property type="project" value="InterPro"/>
</dbReference>
<dbReference type="AlphaFoldDB" id="A0A5U8JFJ5"/>
<dbReference type="GO" id="GO:0009289">
    <property type="term" value="C:pilus"/>
    <property type="evidence" value="ECO:0007669"/>
    <property type="project" value="InterPro"/>
</dbReference>
<feature type="signal peptide" evidence="1">
    <location>
        <begin position="1"/>
        <end position="22"/>
    </location>
</feature>
<dbReference type="Proteomes" id="UP000839597">
    <property type="component" value="Unassembled WGS sequence"/>
</dbReference>
<reference evidence="2" key="1">
    <citation type="submission" date="2018-06" db="EMBL/GenBank/DDBJ databases">
        <authorList>
            <person name="Ashton P.M."/>
            <person name="Dallman T."/>
            <person name="Nair S."/>
            <person name="De Pinna E."/>
            <person name="Peters T."/>
            <person name="Grant K."/>
        </authorList>
    </citation>
    <scope>NUCLEOTIDE SEQUENCE [LARGE SCALE GENOMIC DNA]</scope>
    <source>
        <strain evidence="2">449454</strain>
    </source>
</reference>
<evidence type="ECO:0000313" key="2">
    <source>
        <dbReference type="EMBL" id="EBR8436652.1"/>
    </source>
</evidence>
<dbReference type="Gene3D" id="2.60.40.1090">
    <property type="entry name" value="Fimbrial-type adhesion domain"/>
    <property type="match status" value="1"/>
</dbReference>
<accession>A0A5U8JFJ5</accession>
<name>A0A5U8JFJ5_SALET</name>
<dbReference type="InterPro" id="IPR036937">
    <property type="entry name" value="Adhesion_dom_fimbrial_sf"/>
</dbReference>
<proteinExistence type="predicted"/>